<dbReference type="Proteomes" id="UP000095751">
    <property type="component" value="Unassembled WGS sequence"/>
</dbReference>
<evidence type="ECO:0000313" key="2">
    <source>
        <dbReference type="EMBL" id="OEU09773.1"/>
    </source>
</evidence>
<keyword evidence="1" id="KW-0812">Transmembrane</keyword>
<keyword evidence="3" id="KW-1185">Reference proteome</keyword>
<dbReference type="InParanoid" id="A0A1E7EW54"/>
<gene>
    <name evidence="2" type="ORF">FRACYDRAFT_248031</name>
</gene>
<dbReference type="EMBL" id="KV784374">
    <property type="protein sequence ID" value="OEU09773.1"/>
    <property type="molecule type" value="Genomic_DNA"/>
</dbReference>
<evidence type="ECO:0000313" key="3">
    <source>
        <dbReference type="Proteomes" id="UP000095751"/>
    </source>
</evidence>
<protein>
    <submittedName>
        <fullName evidence="2">Uncharacterized protein</fullName>
    </submittedName>
</protein>
<organism evidence="2 3">
    <name type="scientific">Fragilariopsis cylindrus CCMP1102</name>
    <dbReference type="NCBI Taxonomy" id="635003"/>
    <lineage>
        <taxon>Eukaryota</taxon>
        <taxon>Sar</taxon>
        <taxon>Stramenopiles</taxon>
        <taxon>Ochrophyta</taxon>
        <taxon>Bacillariophyta</taxon>
        <taxon>Bacillariophyceae</taxon>
        <taxon>Bacillariophycidae</taxon>
        <taxon>Bacillariales</taxon>
        <taxon>Bacillariaceae</taxon>
        <taxon>Fragilariopsis</taxon>
    </lineage>
</organism>
<name>A0A1E7EW54_9STRA</name>
<sequence>MDIQHNNNTKDVIDPYEGVIIYPVIPVASDDRRCIAWSCGGIVCAIVSCISIYIVFLNSDFVDAVNAQDEAFNQFNNGDDFYNANIMGWMTHPTMTSGLKVWKPRMNLMSPWFNRCHVTDPIGPTGENDQIQIQRKHVVQ</sequence>
<keyword evidence="1" id="KW-1133">Transmembrane helix</keyword>
<accession>A0A1E7EW54</accession>
<evidence type="ECO:0000256" key="1">
    <source>
        <dbReference type="SAM" id="Phobius"/>
    </source>
</evidence>
<keyword evidence="1" id="KW-0472">Membrane</keyword>
<reference evidence="2 3" key="1">
    <citation type="submission" date="2016-09" db="EMBL/GenBank/DDBJ databases">
        <title>Extensive genetic diversity and differential bi-allelic expression allows diatom success in the polar Southern Ocean.</title>
        <authorList>
            <consortium name="DOE Joint Genome Institute"/>
            <person name="Mock T."/>
            <person name="Otillar R.P."/>
            <person name="Strauss J."/>
            <person name="Dupont C."/>
            <person name="Frickenhaus S."/>
            <person name="Maumus F."/>
            <person name="Mcmullan M."/>
            <person name="Sanges R."/>
            <person name="Schmutz J."/>
            <person name="Toseland A."/>
            <person name="Valas R."/>
            <person name="Veluchamy A."/>
            <person name="Ward B.J."/>
            <person name="Allen A."/>
            <person name="Barry K."/>
            <person name="Falciatore A."/>
            <person name="Ferrante M."/>
            <person name="Fortunato A.E."/>
            <person name="Gloeckner G."/>
            <person name="Gruber A."/>
            <person name="Hipkin R."/>
            <person name="Janech M."/>
            <person name="Kroth P."/>
            <person name="Leese F."/>
            <person name="Lindquist E."/>
            <person name="Lyon B.R."/>
            <person name="Martin J."/>
            <person name="Mayer C."/>
            <person name="Parker M."/>
            <person name="Quesneville H."/>
            <person name="Raymond J."/>
            <person name="Uhlig C."/>
            <person name="Valentin K.U."/>
            <person name="Worden A.Z."/>
            <person name="Armbrust E.V."/>
            <person name="Bowler C."/>
            <person name="Green B."/>
            <person name="Moulton V."/>
            <person name="Van Oosterhout C."/>
            <person name="Grigoriev I."/>
        </authorList>
    </citation>
    <scope>NUCLEOTIDE SEQUENCE [LARGE SCALE GENOMIC DNA]</scope>
    <source>
        <strain evidence="2 3">CCMP1102</strain>
    </source>
</reference>
<proteinExistence type="predicted"/>
<dbReference type="KEGG" id="fcy:FRACYDRAFT_248031"/>
<feature type="transmembrane region" description="Helical" evidence="1">
    <location>
        <begin position="35"/>
        <end position="56"/>
    </location>
</feature>
<dbReference type="AlphaFoldDB" id="A0A1E7EW54"/>